<sequence>MDDSEAFEASTQALPEPQPISCGSISQGMPDCSTNRMPVSTARSRPDGGVRPGTLPAAGEAQLATAPDRHGRLPFPAGCCYHFANIETLHVRRSPRWLWFAGFLILTFLTVQLAAAAYACADGRVAVRPVMAMDEMADMADMTESCPEMAKRTPQDDSPHDGLCLEHCQAGTKSADHVSPQIPAFLPILLGQIEPTPIAALVPLSLAQGDAIARAPPPPIAILHCCFRT</sequence>
<protein>
    <submittedName>
        <fullName evidence="1">Uncharacterized protein</fullName>
    </submittedName>
</protein>
<dbReference type="AlphaFoldDB" id="A0A0S4WUC4"/>
<accession>A0A0S4WUC4</accession>
<proteinExistence type="predicted"/>
<dbReference type="EMBL" id="LN899820">
    <property type="protein sequence ID" value="CUV55175.1"/>
    <property type="molecule type" value="Genomic_DNA"/>
</dbReference>
<name>A0A0S4WUC4_RALSL</name>
<gene>
    <name evidence="1" type="ORF">RUN215_v1_440021</name>
</gene>
<organism evidence="1">
    <name type="scientific">Ralstonia solanacearum</name>
    <name type="common">Pseudomonas solanacearum</name>
    <dbReference type="NCBI Taxonomy" id="305"/>
    <lineage>
        <taxon>Bacteria</taxon>
        <taxon>Pseudomonadati</taxon>
        <taxon>Pseudomonadota</taxon>
        <taxon>Betaproteobacteria</taxon>
        <taxon>Burkholderiales</taxon>
        <taxon>Burkholderiaceae</taxon>
        <taxon>Ralstonia</taxon>
        <taxon>Ralstonia solanacearum species complex</taxon>
    </lineage>
</organism>
<reference evidence="1" key="1">
    <citation type="submission" date="2015-10" db="EMBL/GenBank/DDBJ databases">
        <authorList>
            <person name="Gilbert D.G."/>
        </authorList>
    </citation>
    <scope>NUCLEOTIDE SEQUENCE</scope>
    <source>
        <strain evidence="1">Phyl III-seqv23</strain>
    </source>
</reference>
<evidence type="ECO:0000313" key="1">
    <source>
        <dbReference type="EMBL" id="CUV55175.1"/>
    </source>
</evidence>